<dbReference type="EMBL" id="JXSL01000020">
    <property type="protein sequence ID" value="KIM00165.1"/>
    <property type="molecule type" value="Genomic_DNA"/>
</dbReference>
<organism evidence="3 4">
    <name type="scientific">Paramagnetospirillum magnetotacticum MS-1</name>
    <dbReference type="NCBI Taxonomy" id="272627"/>
    <lineage>
        <taxon>Bacteria</taxon>
        <taxon>Pseudomonadati</taxon>
        <taxon>Pseudomonadota</taxon>
        <taxon>Alphaproteobacteria</taxon>
        <taxon>Rhodospirillales</taxon>
        <taxon>Magnetospirillaceae</taxon>
        <taxon>Paramagnetospirillum</taxon>
    </lineage>
</organism>
<dbReference type="RefSeq" id="WP_009868731.1">
    <property type="nucleotide sequence ID" value="NZ_JXSL01000020.1"/>
</dbReference>
<dbReference type="Gene3D" id="2.40.128.130">
    <property type="entry name" value="Autotransporter beta-domain"/>
    <property type="match status" value="1"/>
</dbReference>
<dbReference type="STRING" id="272627.CCC_02953"/>
<dbReference type="OrthoDB" id="384721at2"/>
<dbReference type="Proteomes" id="UP000031971">
    <property type="component" value="Unassembled WGS sequence"/>
</dbReference>
<feature type="compositionally biased region" description="Polar residues" evidence="1">
    <location>
        <begin position="53"/>
        <end position="65"/>
    </location>
</feature>
<accession>A0A0C2YK86</accession>
<dbReference type="InterPro" id="IPR036709">
    <property type="entry name" value="Autotransporte_beta_dom_sf"/>
</dbReference>
<name>A0A0C2YK86_PARME</name>
<feature type="domain" description="Autotransporter" evidence="2">
    <location>
        <begin position="70"/>
        <end position="328"/>
    </location>
</feature>
<evidence type="ECO:0000313" key="4">
    <source>
        <dbReference type="Proteomes" id="UP000031971"/>
    </source>
</evidence>
<dbReference type="PROSITE" id="PS51208">
    <property type="entry name" value="AUTOTRANSPORTER"/>
    <property type="match status" value="1"/>
</dbReference>
<feature type="compositionally biased region" description="Gly residues" evidence="1">
    <location>
        <begin position="28"/>
        <end position="49"/>
    </location>
</feature>
<proteinExistence type="predicted"/>
<evidence type="ECO:0000256" key="1">
    <source>
        <dbReference type="SAM" id="MobiDB-lite"/>
    </source>
</evidence>
<evidence type="ECO:0000259" key="2">
    <source>
        <dbReference type="PROSITE" id="PS51208"/>
    </source>
</evidence>
<comment type="caution">
    <text evidence="3">The sequence shown here is derived from an EMBL/GenBank/DDBJ whole genome shotgun (WGS) entry which is preliminary data.</text>
</comment>
<dbReference type="AlphaFoldDB" id="A0A0C2YK86"/>
<sequence>MMGNLVGGMIGGRVAQAVGGAMGGGAGMPGGPGGGAPGGPGGPGGGNVGSGPQTSLDESDTSVTGMSAGSLPATIGLWVNAGQTWLDGDQVNNDYYGTIKTAMTGADVTINGKYILGLSAGIGREATKIRYSNIDITGQTGTVAPYAAYIINDIFYVDMSGGVSRVLYHEQSNSQKGDYTGLRYFTGANLNAAKTFGSWSLSTNIGYLYSAEKVRMYTTNTGYVVNETKSRTGQIRSTSKAGYTYLTSWGWLYPFASVRLEYDANKTGATPIDTAGTMAANSLFGTTFGAGTSVGIGANSTFTVEGTTTEFREHSSVYGLTGTFRYKF</sequence>
<dbReference type="SUPFAM" id="SSF103515">
    <property type="entry name" value="Autotransporter"/>
    <property type="match status" value="1"/>
</dbReference>
<feature type="region of interest" description="Disordered" evidence="1">
    <location>
        <begin position="28"/>
        <end position="65"/>
    </location>
</feature>
<dbReference type="InterPro" id="IPR005546">
    <property type="entry name" value="Autotransporte_beta"/>
</dbReference>
<keyword evidence="4" id="KW-1185">Reference proteome</keyword>
<gene>
    <name evidence="3" type="ORF">CCC_02953</name>
</gene>
<reference evidence="3 4" key="1">
    <citation type="submission" date="2015-01" db="EMBL/GenBank/DDBJ databases">
        <title>Genome Sequence of Magnetospirillum magnetotacticum Strain MS-1.</title>
        <authorList>
            <person name="Marinov G.K."/>
            <person name="Smalley M.D."/>
            <person name="DeSalvo G."/>
        </authorList>
    </citation>
    <scope>NUCLEOTIDE SEQUENCE [LARGE SCALE GENOMIC DNA]</scope>
    <source>
        <strain evidence="3 4">MS-1</strain>
    </source>
</reference>
<protein>
    <submittedName>
        <fullName evidence="3">Glycine-rich cell wall structural protein</fullName>
    </submittedName>
</protein>
<evidence type="ECO:0000313" key="3">
    <source>
        <dbReference type="EMBL" id="KIM00165.1"/>
    </source>
</evidence>
<dbReference type="Pfam" id="PF03797">
    <property type="entry name" value="Autotransporter"/>
    <property type="match status" value="1"/>
</dbReference>